<feature type="transmembrane region" description="Helical" evidence="2">
    <location>
        <begin position="575"/>
        <end position="595"/>
    </location>
</feature>
<feature type="transmembrane region" description="Helical" evidence="2">
    <location>
        <begin position="1006"/>
        <end position="1026"/>
    </location>
</feature>
<feature type="transmembrane region" description="Helical" evidence="2">
    <location>
        <begin position="477"/>
        <end position="498"/>
    </location>
</feature>
<keyword evidence="2" id="KW-0472">Membrane</keyword>
<dbReference type="GeneID" id="92753736"/>
<feature type="transmembrane region" description="Helical" evidence="2">
    <location>
        <begin position="635"/>
        <end position="654"/>
    </location>
</feature>
<name>A0ABV2P8A5_9MICC</name>
<feature type="transmembrane region" description="Helical" evidence="2">
    <location>
        <begin position="394"/>
        <end position="411"/>
    </location>
</feature>
<feature type="transmembrane region" description="Helical" evidence="2">
    <location>
        <begin position="1264"/>
        <end position="1284"/>
    </location>
</feature>
<feature type="transmembrane region" description="Helical" evidence="2">
    <location>
        <begin position="661"/>
        <end position="682"/>
    </location>
</feature>
<feature type="transmembrane region" description="Helical" evidence="2">
    <location>
        <begin position="783"/>
        <end position="802"/>
    </location>
</feature>
<gene>
    <name evidence="3" type="ORF">ABIE37_002803</name>
</gene>
<feature type="region of interest" description="Disordered" evidence="1">
    <location>
        <begin position="1414"/>
        <end position="1515"/>
    </location>
</feature>
<feature type="transmembrane region" description="Helical" evidence="2">
    <location>
        <begin position="602"/>
        <end position="623"/>
    </location>
</feature>
<evidence type="ECO:0000256" key="2">
    <source>
        <dbReference type="SAM" id="Phobius"/>
    </source>
</evidence>
<feature type="transmembrane region" description="Helical" evidence="2">
    <location>
        <begin position="920"/>
        <end position="939"/>
    </location>
</feature>
<proteinExistence type="predicted"/>
<sequence length="1515" mass="156640">MEVLLVLILLAVTAAVSSAIGRSRGRKDAAAAAATTGMAEHRAYQAGYLSGHMAGWRDAEAKIRATGVSTSPPPVARAADTSVAGRTGTPVSAPLHPPTHVAAPFPAQAPVPSSVPPPTHVAAPFPAQVPVPSSVPPPTHLTAPFPAQVPVPQSGVQPPAVPQRPVTAAQPQWAGGQQAPIRRETPEEAAARKAKRDQQNINVTLYVASLLLVAAGALFVGTSLPAFFRFAGICFITTLFYGAGLVIHAKMPRLRPAAVAFVGTGLALIPVTGLAMYNFVLPNGPAAWLVTSLLGTAVYAYTAVRLDNKVLAFLSLSFVVSTAWSGVSMLGGALVWYFTALIGVAIVLTLGALIRPRWLPPLYVRPLMVLHPYVVPLVALVVTVTPHLLAKGEYPLVMLMCGMYFAVMAFIPQARYRLQHAYGARATLTLALLGVVWDTTADVSSVMFAAVICCGVQSLGVALGGERLKLRHWWNDALSCLGLQLATAAILTVVLALGAYELPVYVPFTVTMVTAMVVGWKLGSGTEFAPGVVLAVSLPFMGLLGAWPVSALLASTALYWSVRAAAHPAAFRQPLVLAARISVTAAVPTAAAGVFAENPDRIAISVVALVAAAAVQQLVSAWFERAGTRLFVPQATLAGFGGLAMAGLLVVPFVDRIAGHPLVATAVLLVLFAGVASGALMFPATPQSKAGPGSWRPTLGEALAPVAGIIAGVVASATVSLALGNVVLLVAVAYFAATAFRIPVSSHRQSYWWLARAAGTTLAGSAYFDAIRHDWSVSVAGELPTVALVVVAAAALQLVLPLQQRCRRRFPHASVVDAGAVVAVMAGSAMVLTISMAAGEQIPDGSWQPGVAAIATAVAAIVSGVVLRGHPAAWLFAPAALMLLLALRLGSVRDVEILLGLFAAYSGFMVAVAKGRLVRGAYMLGLRVLSLAFIGVLVWDLSGSTTTVSMTMAVVLVLQHAVTWIQRSRGVDIAFQQAVVWVTVAAQLLLPAAYLLAGSYDGGGRWVVMVELGLCAASAAIAWRLLGVQGIQYFGVVAVVGGVIASGPSLTFPSDTWLYQPLLDKAQVPAVLLGLAVVLVVVRVALAAVRPGQNAAGHVAERWFWFIAAMTFVVTGGLLTLAVSYSLTGLAVLVFASVLFTASHVEHLPALYLGAAPSVLVGAVPAVEGLLGDMAPGAWSNYAPWLVGGVGTAVLLYAVKRLGGAAIGGQPLRRNAMTGTAVVALASSAAVGLVRDETSWVGFVLVVATGALVVVEIPSSKWLAGEIAALASLAALQRAVLFVGDTGPDWFWTVQWYVLAGAVLAGLRYMRRQRSEGLLRLAIAAGALSLTSLGTIFGGSAPQQLYVLVGHAVLLVAGLLLAERAMVWWGAVGVALSVMWALRSYAFAMLALVALALIVLAVWRLNRKPQAPGAVPPQNFGPGGVPPQNFGPGGVPPQNFGPGGVPPQNFGPGGVPPQNFGPGGVPPQNFGPGSAGPEGVNRGNASPGEVNPNGVYPDNASAGNAPWEQDRDGIR</sequence>
<feature type="transmembrane region" description="Helical" evidence="2">
    <location>
        <begin position="1150"/>
        <end position="1171"/>
    </location>
</feature>
<feature type="transmembrane region" description="Helical" evidence="2">
    <location>
        <begin position="1183"/>
        <end position="1203"/>
    </location>
</feature>
<feature type="transmembrane region" description="Helical" evidence="2">
    <location>
        <begin position="446"/>
        <end position="465"/>
    </location>
</feature>
<keyword evidence="4" id="KW-1185">Reference proteome</keyword>
<feature type="transmembrane region" description="Helical" evidence="2">
    <location>
        <begin position="423"/>
        <end position="440"/>
    </location>
</feature>
<feature type="transmembrane region" description="Helical" evidence="2">
    <location>
        <begin position="702"/>
        <end position="735"/>
    </location>
</feature>
<evidence type="ECO:0000313" key="4">
    <source>
        <dbReference type="Proteomes" id="UP001549307"/>
    </source>
</evidence>
<feature type="transmembrane region" description="Helical" evidence="2">
    <location>
        <begin position="1070"/>
        <end position="1090"/>
    </location>
</feature>
<feature type="transmembrane region" description="Helical" evidence="2">
    <location>
        <begin position="1125"/>
        <end position="1143"/>
    </location>
</feature>
<feature type="transmembrane region" description="Helical" evidence="2">
    <location>
        <begin position="259"/>
        <end position="280"/>
    </location>
</feature>
<dbReference type="EMBL" id="JBEPSN010000007">
    <property type="protein sequence ID" value="MET4541013.1"/>
    <property type="molecule type" value="Genomic_DNA"/>
</dbReference>
<feature type="transmembrane region" description="Helical" evidence="2">
    <location>
        <begin position="333"/>
        <end position="354"/>
    </location>
</feature>
<dbReference type="Proteomes" id="UP001549307">
    <property type="component" value="Unassembled WGS sequence"/>
</dbReference>
<feature type="transmembrane region" description="Helical" evidence="2">
    <location>
        <begin position="850"/>
        <end position="867"/>
    </location>
</feature>
<feature type="transmembrane region" description="Helical" evidence="2">
    <location>
        <begin position="1388"/>
        <end position="1405"/>
    </location>
</feature>
<feature type="transmembrane region" description="Helical" evidence="2">
    <location>
        <begin position="1317"/>
        <end position="1337"/>
    </location>
</feature>
<feature type="transmembrane region" description="Helical" evidence="2">
    <location>
        <begin position="978"/>
        <end position="1000"/>
    </location>
</feature>
<feature type="transmembrane region" description="Helical" evidence="2">
    <location>
        <begin position="286"/>
        <end position="303"/>
    </location>
</feature>
<feature type="transmembrane region" description="Helical" evidence="2">
    <location>
        <begin position="366"/>
        <end position="388"/>
    </location>
</feature>
<feature type="transmembrane region" description="Helical" evidence="2">
    <location>
        <begin position="1102"/>
        <end position="1119"/>
    </location>
</feature>
<protein>
    <submittedName>
        <fullName evidence="3">Type II secretory pathway pseudopilin PulG</fullName>
    </submittedName>
</protein>
<feature type="transmembrane region" description="Helical" evidence="2">
    <location>
        <begin position="1033"/>
        <end position="1050"/>
    </location>
</feature>
<feature type="transmembrane region" description="Helical" evidence="2">
    <location>
        <begin position="1215"/>
        <end position="1234"/>
    </location>
</feature>
<feature type="transmembrane region" description="Helical" evidence="2">
    <location>
        <begin position="310"/>
        <end position="327"/>
    </location>
</feature>
<feature type="transmembrane region" description="Helical" evidence="2">
    <location>
        <begin position="897"/>
        <end position="913"/>
    </location>
</feature>
<feature type="transmembrane region" description="Helical" evidence="2">
    <location>
        <begin position="226"/>
        <end position="247"/>
    </location>
</feature>
<evidence type="ECO:0000313" key="3">
    <source>
        <dbReference type="EMBL" id="MET4541013.1"/>
    </source>
</evidence>
<dbReference type="RefSeq" id="WP_354230501.1">
    <property type="nucleotide sequence ID" value="NZ_JBEPSN010000007.1"/>
</dbReference>
<feature type="transmembrane region" description="Helical" evidence="2">
    <location>
        <begin position="1240"/>
        <end position="1257"/>
    </location>
</feature>
<feature type="transmembrane region" description="Helical" evidence="2">
    <location>
        <begin position="874"/>
        <end position="891"/>
    </location>
</feature>
<accession>A0ABV2P8A5</accession>
<evidence type="ECO:0000256" key="1">
    <source>
        <dbReference type="SAM" id="MobiDB-lite"/>
    </source>
</evidence>
<keyword evidence="2" id="KW-1133">Transmembrane helix</keyword>
<feature type="transmembrane region" description="Helical" evidence="2">
    <location>
        <begin position="814"/>
        <end position="838"/>
    </location>
</feature>
<keyword evidence="2" id="KW-0812">Transmembrane</keyword>
<reference evidence="3 4" key="1">
    <citation type="submission" date="2024-06" db="EMBL/GenBank/DDBJ databases">
        <title>Sorghum-associated microbial communities from plants grown in Nebraska, USA.</title>
        <authorList>
            <person name="Schachtman D."/>
        </authorList>
    </citation>
    <scope>NUCLEOTIDE SEQUENCE [LARGE SCALE GENOMIC DNA]</scope>
    <source>
        <strain evidence="3 4">3552</strain>
    </source>
</reference>
<feature type="transmembrane region" description="Helical" evidence="2">
    <location>
        <begin position="1290"/>
        <end position="1310"/>
    </location>
</feature>
<feature type="transmembrane region" description="Helical" evidence="2">
    <location>
        <begin position="504"/>
        <end position="520"/>
    </location>
</feature>
<feature type="transmembrane region" description="Helical" evidence="2">
    <location>
        <begin position="532"/>
        <end position="555"/>
    </location>
</feature>
<feature type="transmembrane region" description="Helical" evidence="2">
    <location>
        <begin position="201"/>
        <end position="220"/>
    </location>
</feature>
<organism evidence="3 4">
    <name type="scientific">Arthrobacter bambusae</name>
    <dbReference type="NCBI Taxonomy" id="1338426"/>
    <lineage>
        <taxon>Bacteria</taxon>
        <taxon>Bacillati</taxon>
        <taxon>Actinomycetota</taxon>
        <taxon>Actinomycetes</taxon>
        <taxon>Micrococcales</taxon>
        <taxon>Micrococcaceae</taxon>
        <taxon>Arthrobacter</taxon>
    </lineage>
</organism>
<comment type="caution">
    <text evidence="3">The sequence shown here is derived from an EMBL/GenBank/DDBJ whole genome shotgun (WGS) entry which is preliminary data.</text>
</comment>
<feature type="transmembrane region" description="Helical" evidence="2">
    <location>
        <begin position="945"/>
        <end position="966"/>
    </location>
</feature>